<gene>
    <name evidence="6" type="primary">allS_2</name>
    <name evidence="6" type="ORF">WG78_10130</name>
</gene>
<evidence type="ECO:0000256" key="1">
    <source>
        <dbReference type="ARBA" id="ARBA00009437"/>
    </source>
</evidence>
<sequence length="303" mass="32409">MVCAMNLERISFEQLRVFAAVAQSGSFLAASRQVGRTQSAVSYTMATLESQLGVQLFDRSHYRATLTPTGQTLLNDARGVLQQVDQLQARAHAISHGLEAELALAVDVYYPLPMLLAALADFKAEFPSVAFRLYVEALGAVAERILAGSAQLGILATLPELPAGLEGYALPPVKVVAVAAPNHPLAQQAGPIERAALRPHTQLVLTDRSALTAGKDYAVLSDATWRLSDLGVKHTMLQAGMGWGFMPLHSIAADLASGQLVSLPLALVPEGGLPLAMHVAWRAGQSIGPAWQWWKERLNQPLA</sequence>
<dbReference type="STRING" id="857265.WG78_10130"/>
<dbReference type="FunFam" id="1.10.10.10:FF:000001">
    <property type="entry name" value="LysR family transcriptional regulator"/>
    <property type="match status" value="1"/>
</dbReference>
<dbReference type="EMBL" id="LAQT01000007">
    <property type="protein sequence ID" value="KPC53437.1"/>
    <property type="molecule type" value="Genomic_DNA"/>
</dbReference>
<dbReference type="Gene3D" id="3.40.190.290">
    <property type="match status" value="1"/>
</dbReference>
<dbReference type="SUPFAM" id="SSF53850">
    <property type="entry name" value="Periplasmic binding protein-like II"/>
    <property type="match status" value="1"/>
</dbReference>
<proteinExistence type="inferred from homology"/>
<keyword evidence="3" id="KW-0238">DNA-binding</keyword>
<evidence type="ECO:0000313" key="7">
    <source>
        <dbReference type="Proteomes" id="UP000037939"/>
    </source>
</evidence>
<comment type="similarity">
    <text evidence="1">Belongs to the LysR transcriptional regulatory family.</text>
</comment>
<dbReference type="Pfam" id="PF00126">
    <property type="entry name" value="HTH_1"/>
    <property type="match status" value="1"/>
</dbReference>
<dbReference type="Proteomes" id="UP000037939">
    <property type="component" value="Unassembled WGS sequence"/>
</dbReference>
<keyword evidence="7" id="KW-1185">Reference proteome</keyword>
<accession>A0A0N0XJ77</accession>
<dbReference type="GO" id="GO:0000976">
    <property type="term" value="F:transcription cis-regulatory region binding"/>
    <property type="evidence" value="ECO:0007669"/>
    <property type="project" value="TreeGrafter"/>
</dbReference>
<dbReference type="PRINTS" id="PR00039">
    <property type="entry name" value="HTHLYSR"/>
</dbReference>
<evidence type="ECO:0000259" key="5">
    <source>
        <dbReference type="PROSITE" id="PS50931"/>
    </source>
</evidence>
<reference evidence="6 7" key="1">
    <citation type="submission" date="2015-07" db="EMBL/GenBank/DDBJ databases">
        <title>Draft genome sequence of the Amantichitinum ursilacus IGB-41, a new chitin-degrading bacterium.</title>
        <authorList>
            <person name="Kirstahler P."/>
            <person name="Guenther M."/>
            <person name="Grumaz C."/>
            <person name="Rupp S."/>
            <person name="Zibek S."/>
            <person name="Sohn K."/>
        </authorList>
    </citation>
    <scope>NUCLEOTIDE SEQUENCE [LARGE SCALE GENOMIC DNA]</scope>
    <source>
        <strain evidence="6 7">IGB-41</strain>
    </source>
</reference>
<dbReference type="InterPro" id="IPR000847">
    <property type="entry name" value="LysR_HTH_N"/>
</dbReference>
<dbReference type="Gene3D" id="1.10.10.10">
    <property type="entry name" value="Winged helix-like DNA-binding domain superfamily/Winged helix DNA-binding domain"/>
    <property type="match status" value="1"/>
</dbReference>
<evidence type="ECO:0000313" key="6">
    <source>
        <dbReference type="EMBL" id="KPC53437.1"/>
    </source>
</evidence>
<evidence type="ECO:0000256" key="2">
    <source>
        <dbReference type="ARBA" id="ARBA00023015"/>
    </source>
</evidence>
<dbReference type="PROSITE" id="PS50931">
    <property type="entry name" value="HTH_LYSR"/>
    <property type="match status" value="1"/>
</dbReference>
<evidence type="ECO:0000256" key="4">
    <source>
        <dbReference type="ARBA" id="ARBA00023163"/>
    </source>
</evidence>
<protein>
    <submittedName>
        <fullName evidence="6">HTH-type transcriptional activator AllS</fullName>
    </submittedName>
</protein>
<dbReference type="GO" id="GO:0003700">
    <property type="term" value="F:DNA-binding transcription factor activity"/>
    <property type="evidence" value="ECO:0007669"/>
    <property type="project" value="InterPro"/>
</dbReference>
<evidence type="ECO:0000256" key="3">
    <source>
        <dbReference type="ARBA" id="ARBA00023125"/>
    </source>
</evidence>
<dbReference type="InterPro" id="IPR036390">
    <property type="entry name" value="WH_DNA-bd_sf"/>
</dbReference>
<dbReference type="InterPro" id="IPR005119">
    <property type="entry name" value="LysR_subst-bd"/>
</dbReference>
<dbReference type="AlphaFoldDB" id="A0A0N0XJ77"/>
<dbReference type="PANTHER" id="PTHR30126:SF91">
    <property type="entry name" value="LYSR FAMILY TRANSCRIPTIONAL REGULATOR"/>
    <property type="match status" value="1"/>
</dbReference>
<dbReference type="InterPro" id="IPR036388">
    <property type="entry name" value="WH-like_DNA-bd_sf"/>
</dbReference>
<name>A0A0N0XJ77_9NEIS</name>
<organism evidence="6 7">
    <name type="scientific">Amantichitinum ursilacus</name>
    <dbReference type="NCBI Taxonomy" id="857265"/>
    <lineage>
        <taxon>Bacteria</taxon>
        <taxon>Pseudomonadati</taxon>
        <taxon>Pseudomonadota</taxon>
        <taxon>Betaproteobacteria</taxon>
        <taxon>Neisseriales</taxon>
        <taxon>Chitinibacteraceae</taxon>
        <taxon>Amantichitinum</taxon>
    </lineage>
</organism>
<dbReference type="SUPFAM" id="SSF46785">
    <property type="entry name" value="Winged helix' DNA-binding domain"/>
    <property type="match status" value="1"/>
</dbReference>
<keyword evidence="4" id="KW-0804">Transcription</keyword>
<keyword evidence="2" id="KW-0805">Transcription regulation</keyword>
<dbReference type="Pfam" id="PF03466">
    <property type="entry name" value="LysR_substrate"/>
    <property type="match status" value="1"/>
</dbReference>
<comment type="caution">
    <text evidence="6">The sequence shown here is derived from an EMBL/GenBank/DDBJ whole genome shotgun (WGS) entry which is preliminary data.</text>
</comment>
<feature type="domain" description="HTH lysR-type" evidence="5">
    <location>
        <begin position="10"/>
        <end position="67"/>
    </location>
</feature>
<dbReference type="PANTHER" id="PTHR30126">
    <property type="entry name" value="HTH-TYPE TRANSCRIPTIONAL REGULATOR"/>
    <property type="match status" value="1"/>
</dbReference>